<dbReference type="Gene3D" id="1.10.357.10">
    <property type="entry name" value="Tetracycline Repressor, domain 2"/>
    <property type="match status" value="1"/>
</dbReference>
<organism evidence="4 5">
    <name type="scientific">Lacticaseibacillus pantheris DSM 15945 = JCM 12539 = NBRC 106106</name>
    <dbReference type="NCBI Taxonomy" id="1423783"/>
    <lineage>
        <taxon>Bacteria</taxon>
        <taxon>Bacillati</taxon>
        <taxon>Bacillota</taxon>
        <taxon>Bacilli</taxon>
        <taxon>Lactobacillales</taxon>
        <taxon>Lactobacillaceae</taxon>
        <taxon>Lacticaseibacillus</taxon>
    </lineage>
</organism>
<dbReference type="PANTHER" id="PTHR30055">
    <property type="entry name" value="HTH-TYPE TRANSCRIPTIONAL REGULATOR RUTR"/>
    <property type="match status" value="1"/>
</dbReference>
<dbReference type="STRING" id="1423783.FC50_GL000786"/>
<dbReference type="GO" id="GO:0003700">
    <property type="term" value="F:DNA-binding transcription factor activity"/>
    <property type="evidence" value="ECO:0007669"/>
    <property type="project" value="TreeGrafter"/>
</dbReference>
<dbReference type="EMBL" id="AZFJ01000044">
    <property type="protein sequence ID" value="KRL86537.1"/>
    <property type="molecule type" value="Genomic_DNA"/>
</dbReference>
<dbReference type="Proteomes" id="UP000051922">
    <property type="component" value="Unassembled WGS sequence"/>
</dbReference>
<dbReference type="PROSITE" id="PS50977">
    <property type="entry name" value="HTH_TETR_2"/>
    <property type="match status" value="1"/>
</dbReference>
<evidence type="ECO:0000313" key="4">
    <source>
        <dbReference type="EMBL" id="KRL86537.1"/>
    </source>
</evidence>
<dbReference type="Gene3D" id="1.10.10.60">
    <property type="entry name" value="Homeodomain-like"/>
    <property type="match status" value="1"/>
</dbReference>
<reference evidence="4 5" key="1">
    <citation type="journal article" date="2015" name="Genome Announc.">
        <title>Expanding the biotechnology potential of lactobacilli through comparative genomics of 213 strains and associated genera.</title>
        <authorList>
            <person name="Sun Z."/>
            <person name="Harris H.M."/>
            <person name="McCann A."/>
            <person name="Guo C."/>
            <person name="Argimon S."/>
            <person name="Zhang W."/>
            <person name="Yang X."/>
            <person name="Jeffery I.B."/>
            <person name="Cooney J.C."/>
            <person name="Kagawa T.F."/>
            <person name="Liu W."/>
            <person name="Song Y."/>
            <person name="Salvetti E."/>
            <person name="Wrobel A."/>
            <person name="Rasinkangas P."/>
            <person name="Parkhill J."/>
            <person name="Rea M.C."/>
            <person name="O'Sullivan O."/>
            <person name="Ritari J."/>
            <person name="Douillard F.P."/>
            <person name="Paul Ross R."/>
            <person name="Yang R."/>
            <person name="Briner A.E."/>
            <person name="Felis G.E."/>
            <person name="de Vos W.M."/>
            <person name="Barrangou R."/>
            <person name="Klaenhammer T.R."/>
            <person name="Caufield P.W."/>
            <person name="Cui Y."/>
            <person name="Zhang H."/>
            <person name="O'Toole P.W."/>
        </authorList>
    </citation>
    <scope>NUCLEOTIDE SEQUENCE [LARGE SCALE GENOMIC DNA]</scope>
    <source>
        <strain evidence="4 5">DSM 15945</strain>
    </source>
</reference>
<proteinExistence type="predicted"/>
<keyword evidence="1 2" id="KW-0238">DNA-binding</keyword>
<evidence type="ECO:0000313" key="5">
    <source>
        <dbReference type="Proteomes" id="UP000051922"/>
    </source>
</evidence>
<dbReference type="PANTHER" id="PTHR30055:SF225">
    <property type="entry name" value="TRANSCRIPTIONAL REGULATORY PROTEIN-RELATED"/>
    <property type="match status" value="1"/>
</dbReference>
<dbReference type="Pfam" id="PF00440">
    <property type="entry name" value="TetR_N"/>
    <property type="match status" value="1"/>
</dbReference>
<dbReference type="SUPFAM" id="SSF46689">
    <property type="entry name" value="Homeodomain-like"/>
    <property type="match status" value="1"/>
</dbReference>
<dbReference type="InterPro" id="IPR001647">
    <property type="entry name" value="HTH_TetR"/>
</dbReference>
<dbReference type="SUPFAM" id="SSF48498">
    <property type="entry name" value="Tetracyclin repressor-like, C-terminal domain"/>
    <property type="match status" value="1"/>
</dbReference>
<evidence type="ECO:0000256" key="1">
    <source>
        <dbReference type="ARBA" id="ARBA00023125"/>
    </source>
</evidence>
<keyword evidence="5" id="KW-1185">Reference proteome</keyword>
<dbReference type="RefSeq" id="WP_056956562.1">
    <property type="nucleotide sequence ID" value="NZ_AZFJ01000044.1"/>
</dbReference>
<dbReference type="InterPro" id="IPR009057">
    <property type="entry name" value="Homeodomain-like_sf"/>
</dbReference>
<gene>
    <name evidence="4" type="ORF">FC50_GL000786</name>
</gene>
<protein>
    <recommendedName>
        <fullName evidence="3">HTH tetR-type domain-containing protein</fullName>
    </recommendedName>
</protein>
<feature type="domain" description="HTH tetR-type" evidence="3">
    <location>
        <begin position="20"/>
        <end position="80"/>
    </location>
</feature>
<comment type="caution">
    <text evidence="4">The sequence shown here is derived from an EMBL/GenBank/DDBJ whole genome shotgun (WGS) entry which is preliminary data.</text>
</comment>
<evidence type="ECO:0000256" key="2">
    <source>
        <dbReference type="PROSITE-ProRule" id="PRU00335"/>
    </source>
</evidence>
<name>A0A0R1TZA6_9LACO</name>
<dbReference type="InterPro" id="IPR050109">
    <property type="entry name" value="HTH-type_TetR-like_transc_reg"/>
</dbReference>
<evidence type="ECO:0000259" key="3">
    <source>
        <dbReference type="PROSITE" id="PS50977"/>
    </source>
</evidence>
<sequence>MTEQTDQNHGQAKRTRRRGAALEADILASTLTLLETTRYEDLTMELIARHAHTNKSVLYRRWPSKTDVVLAAIRSRIPVQQFKEPDTGTVHSDLLAMYDEIFTVMEQMHYGNIMGLLRERLHGISIGDFFDRFAGRNYLTQIVRRIFGRAAERGHVNLDDVDDLMYELPVLTAGSIFYGHRDAPSRAQLHGLVERILMPVYARILDTQEL</sequence>
<dbReference type="PATRIC" id="fig|1423783.4.peg.814"/>
<dbReference type="GO" id="GO:0000976">
    <property type="term" value="F:transcription cis-regulatory region binding"/>
    <property type="evidence" value="ECO:0007669"/>
    <property type="project" value="TreeGrafter"/>
</dbReference>
<dbReference type="InterPro" id="IPR036271">
    <property type="entry name" value="Tet_transcr_reg_TetR-rel_C_sf"/>
</dbReference>
<dbReference type="AlphaFoldDB" id="A0A0R1TZA6"/>
<dbReference type="OrthoDB" id="9796019at2"/>
<feature type="DNA-binding region" description="H-T-H motif" evidence="2">
    <location>
        <begin position="43"/>
        <end position="62"/>
    </location>
</feature>
<accession>A0A0R1TZA6</accession>